<protein>
    <submittedName>
        <fullName evidence="1">Uncharacterized protein</fullName>
    </submittedName>
</protein>
<dbReference type="EMBL" id="GBRH01177318">
    <property type="protein sequence ID" value="JAE20578.1"/>
    <property type="molecule type" value="Transcribed_RNA"/>
</dbReference>
<evidence type="ECO:0000313" key="1">
    <source>
        <dbReference type="EMBL" id="JAE20578.1"/>
    </source>
</evidence>
<organism evidence="1">
    <name type="scientific">Arundo donax</name>
    <name type="common">Giant reed</name>
    <name type="synonym">Donax arundinaceus</name>
    <dbReference type="NCBI Taxonomy" id="35708"/>
    <lineage>
        <taxon>Eukaryota</taxon>
        <taxon>Viridiplantae</taxon>
        <taxon>Streptophyta</taxon>
        <taxon>Embryophyta</taxon>
        <taxon>Tracheophyta</taxon>
        <taxon>Spermatophyta</taxon>
        <taxon>Magnoliopsida</taxon>
        <taxon>Liliopsida</taxon>
        <taxon>Poales</taxon>
        <taxon>Poaceae</taxon>
        <taxon>PACMAD clade</taxon>
        <taxon>Arundinoideae</taxon>
        <taxon>Arundineae</taxon>
        <taxon>Arundo</taxon>
    </lineage>
</organism>
<reference evidence="1" key="2">
    <citation type="journal article" date="2015" name="Data Brief">
        <title>Shoot transcriptome of the giant reed, Arundo donax.</title>
        <authorList>
            <person name="Barrero R.A."/>
            <person name="Guerrero F.D."/>
            <person name="Moolhuijzen P."/>
            <person name="Goolsby J.A."/>
            <person name="Tidwell J."/>
            <person name="Bellgard S.E."/>
            <person name="Bellgard M.I."/>
        </authorList>
    </citation>
    <scope>NUCLEOTIDE SEQUENCE</scope>
    <source>
        <tissue evidence="1">Shoot tissue taken approximately 20 cm above the soil surface</tissue>
    </source>
</reference>
<accession>A0A0A9GIS5</accession>
<sequence length="56" mass="6299">MTLVYNMYRGLHCPRLLPAISSFIGSRCTDFIHYVSQLIVLTMVHLVTSLAAYIAP</sequence>
<name>A0A0A9GIS5_ARUDO</name>
<reference evidence="1" key="1">
    <citation type="submission" date="2014-09" db="EMBL/GenBank/DDBJ databases">
        <authorList>
            <person name="Magalhaes I.L.F."/>
            <person name="Oliveira U."/>
            <person name="Santos F.R."/>
            <person name="Vidigal T.H.D.A."/>
            <person name="Brescovit A.D."/>
            <person name="Santos A.J."/>
        </authorList>
    </citation>
    <scope>NUCLEOTIDE SEQUENCE</scope>
    <source>
        <tissue evidence="1">Shoot tissue taken approximately 20 cm above the soil surface</tissue>
    </source>
</reference>
<dbReference type="AlphaFoldDB" id="A0A0A9GIS5"/>
<proteinExistence type="predicted"/>